<dbReference type="AlphaFoldDB" id="A0A6C0KCN9"/>
<feature type="compositionally biased region" description="Basic residues" evidence="1">
    <location>
        <begin position="65"/>
        <end position="86"/>
    </location>
</feature>
<name>A0A6C0KCN9_9ZZZZ</name>
<sequence length="348" mass="37661">MPSPKSKDFFQLSKKKQGNVLIEWILLQAFITYINMRKAAVAKKSRARVGRTISLFGAATTRSSAKSKSKSKSATKKRSTAKKTPAKKSSNDVADTDHIIQRLVNVVRESPTSLVTLGSLAANHAGTSAMMTHGEILKILKKDSGMRKAVGEIIDSIKDGLTKTKYAVTTNSEIAREQVVTLTHVLERFSNSDPQLGQWAVQTMTPHMRTVNNMLGVGGTFVKATSAAAVRATTHYVAPAAAGIGAVGISMHLVWQLLPQIHRLVRANSSVTLFAATGAAFMYQDNGYGPEARHLVESTIQRGGTILGNNLLTRTTGLVAPYAIPRSGSPPQRGFWAPQRRPTQRMLT</sequence>
<organism evidence="2">
    <name type="scientific">viral metagenome</name>
    <dbReference type="NCBI Taxonomy" id="1070528"/>
    <lineage>
        <taxon>unclassified sequences</taxon>
        <taxon>metagenomes</taxon>
        <taxon>organismal metagenomes</taxon>
    </lineage>
</organism>
<protein>
    <submittedName>
        <fullName evidence="2">Uncharacterized protein</fullName>
    </submittedName>
</protein>
<dbReference type="EMBL" id="MN740841">
    <property type="protein sequence ID" value="QHU14497.1"/>
    <property type="molecule type" value="Genomic_DNA"/>
</dbReference>
<accession>A0A6C0KCN9</accession>
<evidence type="ECO:0000313" key="2">
    <source>
        <dbReference type="EMBL" id="QHU14497.1"/>
    </source>
</evidence>
<evidence type="ECO:0000256" key="1">
    <source>
        <dbReference type="SAM" id="MobiDB-lite"/>
    </source>
</evidence>
<feature type="region of interest" description="Disordered" evidence="1">
    <location>
        <begin position="64"/>
        <end position="92"/>
    </location>
</feature>
<reference evidence="2" key="1">
    <citation type="journal article" date="2020" name="Nature">
        <title>Giant virus diversity and host interactions through global metagenomics.</title>
        <authorList>
            <person name="Schulz F."/>
            <person name="Roux S."/>
            <person name="Paez-Espino D."/>
            <person name="Jungbluth S."/>
            <person name="Walsh D.A."/>
            <person name="Denef V.J."/>
            <person name="McMahon K.D."/>
            <person name="Konstantinidis K.T."/>
            <person name="Eloe-Fadrosh E.A."/>
            <person name="Kyrpides N.C."/>
            <person name="Woyke T."/>
        </authorList>
    </citation>
    <scope>NUCLEOTIDE SEQUENCE</scope>
    <source>
        <strain evidence="2">GVMAG-S-1102113-118</strain>
    </source>
</reference>
<proteinExistence type="predicted"/>